<dbReference type="OrthoDB" id="10056896at2759"/>
<evidence type="ECO:0000256" key="5">
    <source>
        <dbReference type="SAM" id="Phobius"/>
    </source>
</evidence>
<reference evidence="7" key="1">
    <citation type="submission" date="2020-06" db="EMBL/GenBank/DDBJ databases">
        <authorList>
            <consortium name="Plant Systems Biology data submission"/>
        </authorList>
    </citation>
    <scope>NUCLEOTIDE SEQUENCE</scope>
    <source>
        <strain evidence="7">D6</strain>
    </source>
</reference>
<dbReference type="Proteomes" id="UP001153069">
    <property type="component" value="Unassembled WGS sequence"/>
</dbReference>
<dbReference type="PANTHER" id="PTHR30085:SF6">
    <property type="entry name" value="ABC TRANSPORTER GLUTAMINE-BINDING PROTEIN GLNH"/>
    <property type="match status" value="1"/>
</dbReference>
<feature type="region of interest" description="Disordered" evidence="4">
    <location>
        <begin position="112"/>
        <end position="137"/>
    </location>
</feature>
<dbReference type="PANTHER" id="PTHR30085">
    <property type="entry name" value="AMINO ACID ABC TRANSPORTER PERMEASE"/>
    <property type="match status" value="1"/>
</dbReference>
<feature type="compositionally biased region" description="Low complexity" evidence="4">
    <location>
        <begin position="193"/>
        <end position="212"/>
    </location>
</feature>
<keyword evidence="8" id="KW-1185">Reference proteome</keyword>
<dbReference type="Pfam" id="PF00497">
    <property type="entry name" value="SBP_bac_3"/>
    <property type="match status" value="1"/>
</dbReference>
<evidence type="ECO:0000256" key="4">
    <source>
        <dbReference type="SAM" id="MobiDB-lite"/>
    </source>
</evidence>
<evidence type="ECO:0000313" key="8">
    <source>
        <dbReference type="Proteomes" id="UP001153069"/>
    </source>
</evidence>
<evidence type="ECO:0000256" key="2">
    <source>
        <dbReference type="ARBA" id="ARBA00022448"/>
    </source>
</evidence>
<accession>A0A9N8E8X9</accession>
<keyword evidence="5" id="KW-1133">Transmembrane helix</keyword>
<dbReference type="EMBL" id="CAICTM010000785">
    <property type="protein sequence ID" value="CAB9516483.1"/>
    <property type="molecule type" value="Genomic_DNA"/>
</dbReference>
<keyword evidence="3" id="KW-0732">Signal</keyword>
<evidence type="ECO:0000313" key="7">
    <source>
        <dbReference type="EMBL" id="CAB9516483.1"/>
    </source>
</evidence>
<dbReference type="SUPFAM" id="SSF53850">
    <property type="entry name" value="Periplasmic binding protein-like II"/>
    <property type="match status" value="2"/>
</dbReference>
<comment type="caution">
    <text evidence="7">The sequence shown here is derived from an EMBL/GenBank/DDBJ whole genome shotgun (WGS) entry which is preliminary data.</text>
</comment>
<feature type="domain" description="Solute-binding protein family 3/N-terminal" evidence="6">
    <location>
        <begin position="233"/>
        <end position="476"/>
    </location>
</feature>
<dbReference type="Gene3D" id="3.40.190.10">
    <property type="entry name" value="Periplasmic binding protein-like II"/>
    <property type="match status" value="3"/>
</dbReference>
<evidence type="ECO:0000256" key="3">
    <source>
        <dbReference type="ARBA" id="ARBA00022729"/>
    </source>
</evidence>
<dbReference type="SMART" id="SM00062">
    <property type="entry name" value="PBPb"/>
    <property type="match status" value="1"/>
</dbReference>
<protein>
    <submittedName>
        <fullName evidence="7">Amino-acid ABC transporter-binding protein YhdW</fullName>
    </submittedName>
</protein>
<comment type="similarity">
    <text evidence="1">Belongs to the bacterial solute-binding protein 3 family.</text>
</comment>
<keyword evidence="5" id="KW-0472">Membrane</keyword>
<organism evidence="7 8">
    <name type="scientific">Seminavis robusta</name>
    <dbReference type="NCBI Taxonomy" id="568900"/>
    <lineage>
        <taxon>Eukaryota</taxon>
        <taxon>Sar</taxon>
        <taxon>Stramenopiles</taxon>
        <taxon>Ochrophyta</taxon>
        <taxon>Bacillariophyta</taxon>
        <taxon>Bacillariophyceae</taxon>
        <taxon>Bacillariophycidae</taxon>
        <taxon>Naviculales</taxon>
        <taxon>Naviculaceae</taxon>
        <taxon>Seminavis</taxon>
    </lineage>
</organism>
<feature type="region of interest" description="Disordered" evidence="4">
    <location>
        <begin position="168"/>
        <end position="212"/>
    </location>
</feature>
<feature type="region of interest" description="Disordered" evidence="4">
    <location>
        <begin position="1"/>
        <end position="67"/>
    </location>
</feature>
<keyword evidence="5" id="KW-0812">Transmembrane</keyword>
<dbReference type="InterPro" id="IPR001638">
    <property type="entry name" value="Solute-binding_3/MltF_N"/>
</dbReference>
<gene>
    <name evidence="7" type="ORF">SEMRO_786_G202260.1</name>
</gene>
<proteinExistence type="inferred from homology"/>
<sequence length="769" mass="83978">MHTLSNVNGLQGQTATTGTTNNTGRPRVTSHPGAYALAPSGGGISSSIAPNNLQASTNTSNPLGRGDEQLLTIEAVPVVDEHRTEQEIENEVRQRIFNEAVQADAVIPVPMAPEDLETGTPADHSQDNRSKQQQDSTTRANRALWIGVAILLLIAVLAVALALGLSNRDSGNQTESQQQQQQRPTLVEGNSPSTLASANSANDTNTSSTSTVVVETQPDLSKPTLQRVKERGYVKCGIYVDQPGFGLLDPATGNYSGFNFQLCRAVAAAVFDGNGDRYQITTADTANRFQFIASGELDVISQSTTITMERDLADVSTKLGVSFSYPFYFSGMMFGGTRQDYVECADKLDPFHGVCRGLKVCVAIGTTQEAMIDELLPGPVAVRYANPRDAVVYMKDGRCNVVAAEPVLLNPSRVNNYLGLFHNQTFRLGNNTFSRDPLALFTRDGDVEWSDIVNSVMKILFTGEARNITKANVQEYNFDDAKVPIALQERIQNVISTVGNLGELYRAETAEALPRQGINTLNQDLDKGLMYSYPFGIPDRIQPEEIPRISETMSRIQEAGRLRCGITARQRGFAWRNNSTAGRWSGLHVEVCHGLTAALFAGDTSRIEFVTVGHSHRFQALKDGHVDVLAGEPISLTNEFFEPSTGMSYAFSMPYFYNNNHATDINTTQSMMALATNRTDEVWSSFAFWTINALIYAEENNITSSNAIEMPTVNLFGVAYVQALRDCISAVGNYGDLYEQTLGSIIPRSGGNLLNQRPFGSQQVAYPLF</sequence>
<evidence type="ECO:0000259" key="6">
    <source>
        <dbReference type="SMART" id="SM00062"/>
    </source>
</evidence>
<evidence type="ECO:0000256" key="1">
    <source>
        <dbReference type="ARBA" id="ARBA00010333"/>
    </source>
</evidence>
<dbReference type="GO" id="GO:0006865">
    <property type="term" value="P:amino acid transport"/>
    <property type="evidence" value="ECO:0007669"/>
    <property type="project" value="TreeGrafter"/>
</dbReference>
<feature type="compositionally biased region" description="Polar residues" evidence="4">
    <location>
        <begin position="49"/>
        <end position="62"/>
    </location>
</feature>
<feature type="compositionally biased region" description="Low complexity" evidence="4">
    <location>
        <begin position="8"/>
        <end position="24"/>
    </location>
</feature>
<dbReference type="InterPro" id="IPR051455">
    <property type="entry name" value="Bact_solute-bind_prot3"/>
</dbReference>
<name>A0A9N8E8X9_9STRA</name>
<dbReference type="AlphaFoldDB" id="A0A9N8E8X9"/>
<feature type="transmembrane region" description="Helical" evidence="5">
    <location>
        <begin position="143"/>
        <end position="165"/>
    </location>
</feature>
<keyword evidence="2" id="KW-0813">Transport</keyword>